<dbReference type="Proteomes" id="UP000474967">
    <property type="component" value="Unassembled WGS sequence"/>
</dbReference>
<comment type="caution">
    <text evidence="2">The sequence shown here is derived from an EMBL/GenBank/DDBJ whole genome shotgun (WGS) entry which is preliminary data.</text>
</comment>
<organism evidence="2 3">
    <name type="scientific">Leifsonia tongyongensis</name>
    <dbReference type="NCBI Taxonomy" id="1268043"/>
    <lineage>
        <taxon>Bacteria</taxon>
        <taxon>Bacillati</taxon>
        <taxon>Actinomycetota</taxon>
        <taxon>Actinomycetes</taxon>
        <taxon>Micrococcales</taxon>
        <taxon>Microbacteriaceae</taxon>
        <taxon>Leifsonia</taxon>
    </lineage>
</organism>
<dbReference type="AlphaFoldDB" id="A0A6L9XXK4"/>
<gene>
    <name evidence="2" type="ORF">G3T36_08675</name>
</gene>
<keyword evidence="3" id="KW-1185">Reference proteome</keyword>
<proteinExistence type="predicted"/>
<sequence length="145" mass="15349">MRGSTDPQSVITRLAAATNAHDLDALTACFADDYVNVTPVHPAQSFSGSAQVARNWAALFGAIPDLRADLLATAVDGSTVWSEWEMSGTRPDRTQHLMRGVIVFVVEADAIASARFYLEPVTASGPDIDGAIARATHGAVQDARP</sequence>
<dbReference type="Pfam" id="PF12680">
    <property type="entry name" value="SnoaL_2"/>
    <property type="match status" value="1"/>
</dbReference>
<dbReference type="SUPFAM" id="SSF54427">
    <property type="entry name" value="NTF2-like"/>
    <property type="match status" value="1"/>
</dbReference>
<reference evidence="2 3" key="1">
    <citation type="journal article" date="2014" name="J. Microbiol.">
        <title>Diaminobutyricibacter tongyongensis gen. nov., sp. nov. and Homoserinibacter gongjuensis gen. nov., sp. nov. belong to the family Microbacteriaceae.</title>
        <authorList>
            <person name="Kim S.J."/>
            <person name="Ahn J.H."/>
            <person name="Weon H.Y."/>
            <person name="Hamada M."/>
            <person name="Suzuki K."/>
            <person name="Kwon S.W."/>
        </authorList>
    </citation>
    <scope>NUCLEOTIDE SEQUENCE [LARGE SCALE GENOMIC DNA]</scope>
    <source>
        <strain evidence="2 3">NBRC 108724</strain>
    </source>
</reference>
<dbReference type="RefSeq" id="WP_163289370.1">
    <property type="nucleotide sequence ID" value="NZ_JAAGWY010000002.1"/>
</dbReference>
<evidence type="ECO:0000259" key="1">
    <source>
        <dbReference type="Pfam" id="PF12680"/>
    </source>
</evidence>
<feature type="domain" description="SnoaL-like" evidence="1">
    <location>
        <begin position="12"/>
        <end position="113"/>
    </location>
</feature>
<name>A0A6L9XXK4_9MICO</name>
<dbReference type="EMBL" id="JAAGWY010000002">
    <property type="protein sequence ID" value="NEN05947.1"/>
    <property type="molecule type" value="Genomic_DNA"/>
</dbReference>
<dbReference type="InterPro" id="IPR037401">
    <property type="entry name" value="SnoaL-like"/>
</dbReference>
<dbReference type="Gene3D" id="3.10.450.50">
    <property type="match status" value="1"/>
</dbReference>
<accession>A0A6L9XXK4</accession>
<dbReference type="InterPro" id="IPR032710">
    <property type="entry name" value="NTF2-like_dom_sf"/>
</dbReference>
<protein>
    <submittedName>
        <fullName evidence="2">Nuclear transport factor 2 family protein</fullName>
    </submittedName>
</protein>
<evidence type="ECO:0000313" key="3">
    <source>
        <dbReference type="Proteomes" id="UP000474967"/>
    </source>
</evidence>
<evidence type="ECO:0000313" key="2">
    <source>
        <dbReference type="EMBL" id="NEN05947.1"/>
    </source>
</evidence>